<evidence type="ECO:0000313" key="2">
    <source>
        <dbReference type="Proteomes" id="UP001157502"/>
    </source>
</evidence>
<evidence type="ECO:0000313" key="1">
    <source>
        <dbReference type="EMBL" id="KAJ8012128.1"/>
    </source>
</evidence>
<reference evidence="1" key="1">
    <citation type="submission" date="2021-05" db="EMBL/GenBank/DDBJ databases">
        <authorList>
            <person name="Pan Q."/>
            <person name="Jouanno E."/>
            <person name="Zahm M."/>
            <person name="Klopp C."/>
            <person name="Cabau C."/>
            <person name="Louis A."/>
            <person name="Berthelot C."/>
            <person name="Parey E."/>
            <person name="Roest Crollius H."/>
            <person name="Montfort J."/>
            <person name="Robinson-Rechavi M."/>
            <person name="Bouchez O."/>
            <person name="Lampietro C."/>
            <person name="Lopez Roques C."/>
            <person name="Donnadieu C."/>
            <person name="Postlethwait J."/>
            <person name="Bobe J."/>
            <person name="Dillon D."/>
            <person name="Chandos A."/>
            <person name="von Hippel F."/>
            <person name="Guiguen Y."/>
        </authorList>
    </citation>
    <scope>NUCLEOTIDE SEQUENCE</scope>
    <source>
        <strain evidence="1">YG-Jan2019</strain>
    </source>
</reference>
<dbReference type="EMBL" id="CM055732">
    <property type="protein sequence ID" value="KAJ8012128.1"/>
    <property type="molecule type" value="Genomic_DNA"/>
</dbReference>
<gene>
    <name evidence="1" type="ORF">DPEC_G00065460</name>
</gene>
<proteinExistence type="predicted"/>
<protein>
    <submittedName>
        <fullName evidence="1">Uncharacterized protein</fullName>
    </submittedName>
</protein>
<keyword evidence="2" id="KW-1185">Reference proteome</keyword>
<organism evidence="1 2">
    <name type="scientific">Dallia pectoralis</name>
    <name type="common">Alaska blackfish</name>
    <dbReference type="NCBI Taxonomy" id="75939"/>
    <lineage>
        <taxon>Eukaryota</taxon>
        <taxon>Metazoa</taxon>
        <taxon>Chordata</taxon>
        <taxon>Craniata</taxon>
        <taxon>Vertebrata</taxon>
        <taxon>Euteleostomi</taxon>
        <taxon>Actinopterygii</taxon>
        <taxon>Neopterygii</taxon>
        <taxon>Teleostei</taxon>
        <taxon>Protacanthopterygii</taxon>
        <taxon>Esociformes</taxon>
        <taxon>Umbridae</taxon>
        <taxon>Dallia</taxon>
    </lineage>
</organism>
<accession>A0ACC2H999</accession>
<sequence length="881" mass="96649">METPNMSLIGPSSPVHVWIFLLQIISRVDSCLIPGYIQATVPETLPVGHAIAKIDHCDTNKFQFTTSDPNFTLQPDGTVVTAVITMVPANGRTFTVIFQDPRGQKRVMEIYLGQNPRKVIKDGLLKRSKRRWSPLPFNIIENDVPPFPKNLELVGSDSSTSRPVYYTISGPGVTEGVFSVNKDTGMLIVNRAVNRENSQQFVFLFRVFDTETDEEADEPLTFTVNVVDVNDNLPKFTGPLWFTVLEQCKAGTVVGRVIATDLDQPGTDHSKIRYSFLSGNHLFFIDPETGVITSNTDRLDREVKDTYLVTVQVKDMNGATNGLSNTATATIVLGDINDNPPTFSNSSYDVTVKENQKGNLILRIPVGDKDMVNTSNWISDFVITEGNEKGDFRIVRDPKTNDGLIYQTKALDYEKARTLKLEVMARNQAELNGTLDRWHSVSVYITVEDEDEGPEFTAPTVFFTVKENAPNNSLIGTYVAVDPETRSSVGISYYKVSDPASWINADKSTGELKIANTVDRESRFVTNGTYAVTVRAVDSSLKSATGTVIIFVEDVNDHVPEIPFKQLLLCETDRGEMGAVLVLAADKDQYPYAAPFSFSLGAEHDGKWAVEPLNDTAALLVQMQEFPPGIYPVSMMVVDLQGFGKTRTVTVQICRCRNGACPARQNSATLGVWAALVMLLALASLLLPCIIFAFVCATANETMKVEDIGDSGGVLLKSNTEAPGNAVNLNLIYVPVSGLDRSVMGSVADVRLGGVRNSTVGGALQQSGGFLQNDFSSQYLRRQCGHDTLDQAVVNLNMSPAWCTWLTNEHILQEKLAYLETVEERGYTDDIIHHYGFEGAGSSAGSVSCCCDQGNQGNQDDLDFLKTLGPKFKTLAEVCKK</sequence>
<name>A0ACC2H999_DALPE</name>
<dbReference type="Proteomes" id="UP001157502">
    <property type="component" value="Chromosome 5"/>
</dbReference>
<comment type="caution">
    <text evidence="1">The sequence shown here is derived from an EMBL/GenBank/DDBJ whole genome shotgun (WGS) entry which is preliminary data.</text>
</comment>